<feature type="region of interest" description="Disordered" evidence="7">
    <location>
        <begin position="18"/>
        <end position="44"/>
    </location>
</feature>
<reference evidence="10" key="1">
    <citation type="journal article" date="2014" name="Science">
        <title>Ancient hybridizations among the ancestral genomes of bread wheat.</title>
        <authorList>
            <consortium name="International Wheat Genome Sequencing Consortium,"/>
            <person name="Marcussen T."/>
            <person name="Sandve S.R."/>
            <person name="Heier L."/>
            <person name="Spannagl M."/>
            <person name="Pfeifer M."/>
            <person name="Jakobsen K.S."/>
            <person name="Wulff B.B."/>
            <person name="Steuernagel B."/>
            <person name="Mayer K.F."/>
            <person name="Olsen O.A."/>
        </authorList>
    </citation>
    <scope>NUCLEOTIDE SEQUENCE [LARGE SCALE GENOMIC DNA]</scope>
    <source>
        <strain evidence="10">cv. AL8/78</strain>
    </source>
</reference>
<reference evidence="9" key="5">
    <citation type="journal article" date="2021" name="G3 (Bethesda)">
        <title>Aegilops tauschii genome assembly Aet v5.0 features greater sequence contiguity and improved annotation.</title>
        <authorList>
            <person name="Wang L."/>
            <person name="Zhu T."/>
            <person name="Rodriguez J.C."/>
            <person name="Deal K.R."/>
            <person name="Dubcovsky J."/>
            <person name="McGuire P.E."/>
            <person name="Lux T."/>
            <person name="Spannagl M."/>
            <person name="Mayer K.F.X."/>
            <person name="Baldrich P."/>
            <person name="Meyers B.C."/>
            <person name="Huo N."/>
            <person name="Gu Y.Q."/>
            <person name="Zhou H."/>
            <person name="Devos K.M."/>
            <person name="Bennetzen J.L."/>
            <person name="Unver T."/>
            <person name="Budak H."/>
            <person name="Gulick P.J."/>
            <person name="Galiba G."/>
            <person name="Kalapos B."/>
            <person name="Nelson D.R."/>
            <person name="Li P."/>
            <person name="You F.M."/>
            <person name="Luo M.C."/>
            <person name="Dvorak J."/>
        </authorList>
    </citation>
    <scope>NUCLEOTIDE SEQUENCE [LARGE SCALE GENOMIC DNA]</scope>
    <source>
        <strain evidence="9">cv. AL8/78</strain>
    </source>
</reference>
<evidence type="ECO:0000256" key="5">
    <source>
        <dbReference type="ARBA" id="ARBA00023136"/>
    </source>
</evidence>
<dbReference type="PANTHER" id="PTHR46151:SF18">
    <property type="entry name" value="NEP1-INTERACTING PROTEIN-LIKE 2"/>
    <property type="match status" value="1"/>
</dbReference>
<dbReference type="GO" id="GO:0016020">
    <property type="term" value="C:membrane"/>
    <property type="evidence" value="ECO:0007669"/>
    <property type="project" value="UniProtKB-SubCell"/>
</dbReference>
<keyword evidence="2" id="KW-0479">Metal-binding</keyword>
<dbReference type="Gramene" id="AET6Gv20762200.6">
    <property type="protein sequence ID" value="AET6Gv20762200.6"/>
    <property type="gene ID" value="AET6Gv20762200"/>
</dbReference>
<dbReference type="PROSITE" id="PS50089">
    <property type="entry name" value="ZF_RING_2"/>
    <property type="match status" value="1"/>
</dbReference>
<feature type="domain" description="RING-type" evidence="8">
    <location>
        <begin position="143"/>
        <end position="185"/>
    </location>
</feature>
<sequence>MLCGVLLSWSIDRGRHRRAGGQSLRQRRSPGSWTGSDCRGRPLHRGSRGVSRVLVLGPARHMLHDFIEQLLHARFVQQQLGSSAHMAYRWQLSIPDFGHDDVYDIFGDISSRGLSREALEKLPHYVVADQAQAQGKSGENLSCAICLQDMVAGEMARRLPTCSHAFHQLCVDKWLISHGSCPVCRQHV</sequence>
<dbReference type="InterPro" id="IPR001841">
    <property type="entry name" value="Znf_RING"/>
</dbReference>
<evidence type="ECO:0000256" key="7">
    <source>
        <dbReference type="SAM" id="MobiDB-lite"/>
    </source>
</evidence>
<evidence type="ECO:0000313" key="10">
    <source>
        <dbReference type="Proteomes" id="UP000015105"/>
    </source>
</evidence>
<reference evidence="10" key="2">
    <citation type="journal article" date="2017" name="Nat. Plants">
        <title>The Aegilops tauschii genome reveals multiple impacts of transposons.</title>
        <authorList>
            <person name="Zhao G."/>
            <person name="Zou C."/>
            <person name="Li K."/>
            <person name="Wang K."/>
            <person name="Li T."/>
            <person name="Gao L."/>
            <person name="Zhang X."/>
            <person name="Wang H."/>
            <person name="Yang Z."/>
            <person name="Liu X."/>
            <person name="Jiang W."/>
            <person name="Mao L."/>
            <person name="Kong X."/>
            <person name="Jiao Y."/>
            <person name="Jia J."/>
        </authorList>
    </citation>
    <scope>NUCLEOTIDE SEQUENCE [LARGE SCALE GENOMIC DNA]</scope>
    <source>
        <strain evidence="10">cv. AL8/78</strain>
    </source>
</reference>
<keyword evidence="4" id="KW-0862">Zinc</keyword>
<dbReference type="Proteomes" id="UP000015105">
    <property type="component" value="Chromosome 6D"/>
</dbReference>
<keyword evidence="3 6" id="KW-0863">Zinc-finger</keyword>
<comment type="subcellular location">
    <subcellularLocation>
        <location evidence="1">Membrane</location>
    </subcellularLocation>
</comment>
<reference evidence="9" key="4">
    <citation type="submission" date="2019-03" db="UniProtKB">
        <authorList>
            <consortium name="EnsemblPlants"/>
        </authorList>
    </citation>
    <scope>IDENTIFICATION</scope>
</reference>
<accession>A0A453PK78</accession>
<evidence type="ECO:0000256" key="4">
    <source>
        <dbReference type="ARBA" id="ARBA00022833"/>
    </source>
</evidence>
<keyword evidence="10" id="KW-1185">Reference proteome</keyword>
<reference evidence="9" key="3">
    <citation type="journal article" date="2017" name="Nature">
        <title>Genome sequence of the progenitor of the wheat D genome Aegilops tauschii.</title>
        <authorList>
            <person name="Luo M.C."/>
            <person name="Gu Y.Q."/>
            <person name="Puiu D."/>
            <person name="Wang H."/>
            <person name="Twardziok S.O."/>
            <person name="Deal K.R."/>
            <person name="Huo N."/>
            <person name="Zhu T."/>
            <person name="Wang L."/>
            <person name="Wang Y."/>
            <person name="McGuire P.E."/>
            <person name="Liu S."/>
            <person name="Long H."/>
            <person name="Ramasamy R.K."/>
            <person name="Rodriguez J.C."/>
            <person name="Van S.L."/>
            <person name="Yuan L."/>
            <person name="Wang Z."/>
            <person name="Xia Z."/>
            <person name="Xiao L."/>
            <person name="Anderson O.D."/>
            <person name="Ouyang S."/>
            <person name="Liang Y."/>
            <person name="Zimin A.V."/>
            <person name="Pertea G."/>
            <person name="Qi P."/>
            <person name="Bennetzen J.L."/>
            <person name="Dai X."/>
            <person name="Dawson M.W."/>
            <person name="Muller H.G."/>
            <person name="Kugler K."/>
            <person name="Rivarola-Duarte L."/>
            <person name="Spannagl M."/>
            <person name="Mayer K.F.X."/>
            <person name="Lu F.H."/>
            <person name="Bevan M.W."/>
            <person name="Leroy P."/>
            <person name="Li P."/>
            <person name="You F.M."/>
            <person name="Sun Q."/>
            <person name="Liu Z."/>
            <person name="Lyons E."/>
            <person name="Wicker T."/>
            <person name="Salzberg S.L."/>
            <person name="Devos K.M."/>
            <person name="Dvorak J."/>
        </authorList>
    </citation>
    <scope>NUCLEOTIDE SEQUENCE [LARGE SCALE GENOMIC DNA]</scope>
    <source>
        <strain evidence="9">cv. AL8/78</strain>
    </source>
</reference>
<evidence type="ECO:0000256" key="2">
    <source>
        <dbReference type="ARBA" id="ARBA00022723"/>
    </source>
</evidence>
<dbReference type="AlphaFoldDB" id="A0A453PK78"/>
<protein>
    <recommendedName>
        <fullName evidence="8">RING-type domain-containing protein</fullName>
    </recommendedName>
</protein>
<keyword evidence="5" id="KW-0472">Membrane</keyword>
<dbReference type="SUPFAM" id="SSF57850">
    <property type="entry name" value="RING/U-box"/>
    <property type="match status" value="1"/>
</dbReference>
<evidence type="ECO:0000259" key="8">
    <source>
        <dbReference type="PROSITE" id="PS50089"/>
    </source>
</evidence>
<evidence type="ECO:0000256" key="1">
    <source>
        <dbReference type="ARBA" id="ARBA00004370"/>
    </source>
</evidence>
<evidence type="ECO:0000256" key="6">
    <source>
        <dbReference type="PROSITE-ProRule" id="PRU00175"/>
    </source>
</evidence>
<evidence type="ECO:0000313" key="9">
    <source>
        <dbReference type="EnsemblPlants" id="AET6Gv20762200.6"/>
    </source>
</evidence>
<dbReference type="PANTHER" id="PTHR46151">
    <property type="entry name" value="NEP1-INTERACTING PROTEIN-LIKE 2"/>
    <property type="match status" value="1"/>
</dbReference>
<dbReference type="CDD" id="cd16461">
    <property type="entry name" value="RING-H2_EL5-like"/>
    <property type="match status" value="1"/>
</dbReference>
<dbReference type="EnsemblPlants" id="AET6Gv20762200.6">
    <property type="protein sequence ID" value="AET6Gv20762200.6"/>
    <property type="gene ID" value="AET6Gv20762200"/>
</dbReference>
<name>A0A453PK78_AEGTS</name>
<dbReference type="SMART" id="SM00184">
    <property type="entry name" value="RING"/>
    <property type="match status" value="1"/>
</dbReference>
<organism evidence="9 10">
    <name type="scientific">Aegilops tauschii subsp. strangulata</name>
    <name type="common">Goatgrass</name>
    <dbReference type="NCBI Taxonomy" id="200361"/>
    <lineage>
        <taxon>Eukaryota</taxon>
        <taxon>Viridiplantae</taxon>
        <taxon>Streptophyta</taxon>
        <taxon>Embryophyta</taxon>
        <taxon>Tracheophyta</taxon>
        <taxon>Spermatophyta</taxon>
        <taxon>Magnoliopsida</taxon>
        <taxon>Liliopsida</taxon>
        <taxon>Poales</taxon>
        <taxon>Poaceae</taxon>
        <taxon>BOP clade</taxon>
        <taxon>Pooideae</taxon>
        <taxon>Triticodae</taxon>
        <taxon>Triticeae</taxon>
        <taxon>Triticinae</taxon>
        <taxon>Aegilops</taxon>
    </lineage>
</organism>
<evidence type="ECO:0000256" key="3">
    <source>
        <dbReference type="ARBA" id="ARBA00022771"/>
    </source>
</evidence>
<proteinExistence type="predicted"/>
<dbReference type="Pfam" id="PF13639">
    <property type="entry name" value="zf-RING_2"/>
    <property type="match status" value="1"/>
</dbReference>
<dbReference type="Gene3D" id="3.30.40.10">
    <property type="entry name" value="Zinc/RING finger domain, C3HC4 (zinc finger)"/>
    <property type="match status" value="1"/>
</dbReference>
<dbReference type="GO" id="GO:0008270">
    <property type="term" value="F:zinc ion binding"/>
    <property type="evidence" value="ECO:0007669"/>
    <property type="project" value="UniProtKB-KW"/>
</dbReference>
<dbReference type="InterPro" id="IPR013083">
    <property type="entry name" value="Znf_RING/FYVE/PHD"/>
</dbReference>